<accession>A0AAE9I1F1</accession>
<dbReference type="PANTHER" id="PTHR30093">
    <property type="entry name" value="GENERAL SECRETION PATHWAY PROTEIN G"/>
    <property type="match status" value="1"/>
</dbReference>
<dbReference type="InterPro" id="IPR045584">
    <property type="entry name" value="Pilin-like"/>
</dbReference>
<keyword evidence="4" id="KW-0472">Membrane</keyword>
<proteinExistence type="inferred from homology"/>
<organism evidence="5 6">
    <name type="scientific">Cupriavidus campinensis</name>
    <dbReference type="NCBI Taxonomy" id="151783"/>
    <lineage>
        <taxon>Bacteria</taxon>
        <taxon>Pseudomonadati</taxon>
        <taxon>Pseudomonadota</taxon>
        <taxon>Betaproteobacteria</taxon>
        <taxon>Burkholderiales</taxon>
        <taxon>Burkholderiaceae</taxon>
        <taxon>Cupriavidus</taxon>
    </lineage>
</organism>
<feature type="transmembrane region" description="Helical" evidence="4">
    <location>
        <begin position="21"/>
        <end position="43"/>
    </location>
</feature>
<keyword evidence="3" id="KW-0281">Fimbrium</keyword>
<dbReference type="Pfam" id="PF00114">
    <property type="entry name" value="Pilin"/>
    <property type="match status" value="1"/>
</dbReference>
<evidence type="ECO:0000313" key="5">
    <source>
        <dbReference type="EMBL" id="URF04763.1"/>
    </source>
</evidence>
<dbReference type="PANTHER" id="PTHR30093:SF34">
    <property type="entry name" value="PREPILIN PEPTIDASE-DEPENDENT PROTEIN D"/>
    <property type="match status" value="1"/>
</dbReference>
<keyword evidence="4" id="KW-1133">Transmembrane helix</keyword>
<dbReference type="Pfam" id="PF07963">
    <property type="entry name" value="N_methyl"/>
    <property type="match status" value="1"/>
</dbReference>
<dbReference type="GO" id="GO:0009289">
    <property type="term" value="C:pilus"/>
    <property type="evidence" value="ECO:0007669"/>
    <property type="project" value="InterPro"/>
</dbReference>
<dbReference type="InterPro" id="IPR012902">
    <property type="entry name" value="N_methyl_site"/>
</dbReference>
<dbReference type="RefSeq" id="WP_250025062.1">
    <property type="nucleotide sequence ID" value="NZ_CP097330.1"/>
</dbReference>
<keyword evidence="4" id="KW-0812">Transmembrane</keyword>
<evidence type="ECO:0000256" key="4">
    <source>
        <dbReference type="SAM" id="Phobius"/>
    </source>
</evidence>
<dbReference type="SUPFAM" id="SSF54523">
    <property type="entry name" value="Pili subunits"/>
    <property type="match status" value="1"/>
</dbReference>
<evidence type="ECO:0000256" key="3">
    <source>
        <dbReference type="RuleBase" id="RU000389"/>
    </source>
</evidence>
<sequence>MQHTNTYPRRLGRLVRGATRAGFTLIELMIVVAIIGILASLAIPQYRDYVGRAQFAEALTLASGLKTSLVEAYVSSGSCPDNKTANNSGLPLSSTINGRYVASVETKANGVVGDAGGCVITARFRNDVSQALAGKHVELELKGSEGSFTWDCFSNVDHKLMPKSCSVRGSSSTPA</sequence>
<evidence type="ECO:0000256" key="1">
    <source>
        <dbReference type="ARBA" id="ARBA00005233"/>
    </source>
</evidence>
<protein>
    <submittedName>
        <fullName evidence="5">Pilin</fullName>
    </submittedName>
</protein>
<dbReference type="PROSITE" id="PS00409">
    <property type="entry name" value="PROKAR_NTER_METHYL"/>
    <property type="match status" value="1"/>
</dbReference>
<dbReference type="EMBL" id="CP097330">
    <property type="protein sequence ID" value="URF04763.1"/>
    <property type="molecule type" value="Genomic_DNA"/>
</dbReference>
<evidence type="ECO:0000256" key="2">
    <source>
        <dbReference type="ARBA" id="ARBA00022481"/>
    </source>
</evidence>
<dbReference type="GO" id="GO:0007155">
    <property type="term" value="P:cell adhesion"/>
    <property type="evidence" value="ECO:0007669"/>
    <property type="project" value="InterPro"/>
</dbReference>
<dbReference type="NCBIfam" id="TIGR02532">
    <property type="entry name" value="IV_pilin_GFxxxE"/>
    <property type="match status" value="1"/>
</dbReference>
<dbReference type="InterPro" id="IPR001082">
    <property type="entry name" value="Pilin"/>
</dbReference>
<reference evidence="5" key="1">
    <citation type="journal article" date="2022" name="Microbiol. Resour. Announc.">
        <title>Genome Sequence of Cupriavidus campinensis Strain G5, a Member of a Bacterial Consortium Capable of Polyethylene Degradation.</title>
        <authorList>
            <person name="Schneider B."/>
            <person name="Pfeiffer F."/>
            <person name="Dyall-Smith M."/>
            <person name="Kunte H.J."/>
        </authorList>
    </citation>
    <scope>NUCLEOTIDE SEQUENCE</scope>
    <source>
        <strain evidence="5">G5</strain>
    </source>
</reference>
<comment type="similarity">
    <text evidence="1 3">Belongs to the N-Me-Phe pilin family.</text>
</comment>
<gene>
    <name evidence="5" type="ORF">M5D45_02625</name>
</gene>
<reference evidence="5" key="2">
    <citation type="submission" date="2022-05" db="EMBL/GenBank/DDBJ databases">
        <authorList>
            <person name="Kunte H.-J."/>
        </authorList>
    </citation>
    <scope>NUCLEOTIDE SEQUENCE</scope>
    <source>
        <strain evidence="5">G5</strain>
    </source>
</reference>
<evidence type="ECO:0000313" key="6">
    <source>
        <dbReference type="Proteomes" id="UP001056132"/>
    </source>
</evidence>
<keyword evidence="2" id="KW-0488">Methylation</keyword>
<dbReference type="AlphaFoldDB" id="A0AAE9I1F1"/>
<dbReference type="KEGG" id="ccam:M5D45_02625"/>
<dbReference type="Proteomes" id="UP001056132">
    <property type="component" value="Chromosome 1"/>
</dbReference>
<dbReference type="Gene3D" id="3.30.700.10">
    <property type="entry name" value="Glycoprotein, Type 4 Pilin"/>
    <property type="match status" value="1"/>
</dbReference>
<name>A0AAE9I1F1_9BURK</name>